<evidence type="ECO:0000259" key="6">
    <source>
        <dbReference type="PROSITE" id="PS50929"/>
    </source>
</evidence>
<name>A0AAV0F8V2_9ASTE</name>
<gene>
    <name evidence="7" type="ORF">CEPIT_LOCUS31815</name>
</gene>
<dbReference type="SUPFAM" id="SSF90123">
    <property type="entry name" value="ABC transporter transmembrane region"/>
    <property type="match status" value="1"/>
</dbReference>
<evidence type="ECO:0000256" key="4">
    <source>
        <dbReference type="SAM" id="MobiDB-lite"/>
    </source>
</evidence>
<dbReference type="InterPro" id="IPR011527">
    <property type="entry name" value="ABC1_TM_dom"/>
</dbReference>
<evidence type="ECO:0000313" key="7">
    <source>
        <dbReference type="EMBL" id="CAH9131978.1"/>
    </source>
</evidence>
<proteinExistence type="predicted"/>
<feature type="domain" description="ABC transmembrane type-1" evidence="6">
    <location>
        <begin position="201"/>
        <end position="262"/>
    </location>
</feature>
<comment type="caution">
    <text evidence="7">The sequence shown here is derived from an EMBL/GenBank/DDBJ whole genome shotgun (WGS) entry which is preliminary data.</text>
</comment>
<dbReference type="Gene3D" id="1.20.1560.10">
    <property type="entry name" value="ABC transporter type 1, transmembrane domain"/>
    <property type="match status" value="1"/>
</dbReference>
<accession>A0AAV0F8V2</accession>
<evidence type="ECO:0000313" key="8">
    <source>
        <dbReference type="Proteomes" id="UP001152523"/>
    </source>
</evidence>
<dbReference type="Proteomes" id="UP001152523">
    <property type="component" value="Unassembled WGS sequence"/>
</dbReference>
<dbReference type="GO" id="GO:0005524">
    <property type="term" value="F:ATP binding"/>
    <property type="evidence" value="ECO:0007669"/>
    <property type="project" value="InterPro"/>
</dbReference>
<evidence type="ECO:0000256" key="2">
    <source>
        <dbReference type="ARBA" id="ARBA00022989"/>
    </source>
</evidence>
<dbReference type="InterPro" id="IPR036640">
    <property type="entry name" value="ABC1_TM_sf"/>
</dbReference>
<keyword evidence="1 5" id="KW-0812">Transmembrane</keyword>
<feature type="compositionally biased region" description="Polar residues" evidence="4">
    <location>
        <begin position="23"/>
        <end position="37"/>
    </location>
</feature>
<protein>
    <recommendedName>
        <fullName evidence="6">ABC transmembrane type-1 domain-containing protein</fullName>
    </recommendedName>
</protein>
<keyword evidence="2 5" id="KW-1133">Transmembrane helix</keyword>
<dbReference type="GO" id="GO:0016020">
    <property type="term" value="C:membrane"/>
    <property type="evidence" value="ECO:0007669"/>
    <property type="project" value="InterPro"/>
</dbReference>
<dbReference type="EMBL" id="CAMAPF010000967">
    <property type="protein sequence ID" value="CAH9131978.1"/>
    <property type="molecule type" value="Genomic_DNA"/>
</dbReference>
<dbReference type="GO" id="GO:0140359">
    <property type="term" value="F:ABC-type transporter activity"/>
    <property type="evidence" value="ECO:0007669"/>
    <property type="project" value="InterPro"/>
</dbReference>
<feature type="region of interest" description="Disordered" evidence="4">
    <location>
        <begin position="20"/>
        <end position="39"/>
    </location>
</feature>
<organism evidence="7 8">
    <name type="scientific">Cuscuta epithymum</name>
    <dbReference type="NCBI Taxonomy" id="186058"/>
    <lineage>
        <taxon>Eukaryota</taxon>
        <taxon>Viridiplantae</taxon>
        <taxon>Streptophyta</taxon>
        <taxon>Embryophyta</taxon>
        <taxon>Tracheophyta</taxon>
        <taxon>Spermatophyta</taxon>
        <taxon>Magnoliopsida</taxon>
        <taxon>eudicotyledons</taxon>
        <taxon>Gunneridae</taxon>
        <taxon>Pentapetalae</taxon>
        <taxon>asterids</taxon>
        <taxon>lamiids</taxon>
        <taxon>Solanales</taxon>
        <taxon>Convolvulaceae</taxon>
        <taxon>Cuscuteae</taxon>
        <taxon>Cuscuta</taxon>
        <taxon>Cuscuta subgen. Cuscuta</taxon>
    </lineage>
</organism>
<dbReference type="AlphaFoldDB" id="A0AAV0F8V2"/>
<feature type="transmembrane region" description="Helical" evidence="5">
    <location>
        <begin position="231"/>
        <end position="260"/>
    </location>
</feature>
<keyword evidence="3 5" id="KW-0472">Membrane</keyword>
<dbReference type="PROSITE" id="PS50929">
    <property type="entry name" value="ABC_TM1F"/>
    <property type="match status" value="1"/>
</dbReference>
<evidence type="ECO:0000256" key="3">
    <source>
        <dbReference type="ARBA" id="ARBA00023136"/>
    </source>
</evidence>
<reference evidence="7" key="1">
    <citation type="submission" date="2022-07" db="EMBL/GenBank/DDBJ databases">
        <authorList>
            <person name="Macas J."/>
            <person name="Novak P."/>
            <person name="Neumann P."/>
        </authorList>
    </citation>
    <scope>NUCLEOTIDE SEQUENCE</scope>
</reference>
<sequence length="262" mass="29656">MADIVFKVSPHGRAVFDKLESGMGTSESTERGTNSVSDSDESTWRTLVLPTKYVRYKRVLEGRKLTDDLTQEALEKMLKRWSKKRRGGRSRLSSMPVGGVQPVKLEGLKAKGAKEYDTILSMCDWIVDEHHKYRPEKCCEFASVDKVGRQFAENGHFYYLDFLVKDLENDGNPLVPVEAVIYRRVPDDFKLWKCHGLKACNMLGADCQHVSRVIGNDLNLILRNLLQGIVALIYLLVLSWPLGLCTLAICSTISILMLLYGR</sequence>
<keyword evidence="8" id="KW-1185">Reference proteome</keyword>
<evidence type="ECO:0000256" key="5">
    <source>
        <dbReference type="SAM" id="Phobius"/>
    </source>
</evidence>
<evidence type="ECO:0000256" key="1">
    <source>
        <dbReference type="ARBA" id="ARBA00022692"/>
    </source>
</evidence>